<gene>
    <name evidence="12" type="primary">SRR6960549_2_4</name>
</gene>
<dbReference type="GO" id="GO:0000166">
    <property type="term" value="F:nucleotide binding"/>
    <property type="evidence" value="ECO:0007669"/>
    <property type="project" value="UniProtKB-KW"/>
</dbReference>
<dbReference type="EC" id="2.7.7.48" evidence="1"/>
<evidence type="ECO:0000256" key="10">
    <source>
        <dbReference type="SAM" id="MobiDB-lite"/>
    </source>
</evidence>
<dbReference type="SUPFAM" id="SSF56672">
    <property type="entry name" value="DNA/RNA polymerases"/>
    <property type="match status" value="1"/>
</dbReference>
<name>A0A8S5L4J1_9VIRU</name>
<keyword evidence="9" id="KW-0479">Metal-binding</keyword>
<feature type="region of interest" description="Disordered" evidence="10">
    <location>
        <begin position="553"/>
        <end position="572"/>
    </location>
</feature>
<evidence type="ECO:0000256" key="6">
    <source>
        <dbReference type="ARBA" id="ARBA00022953"/>
    </source>
</evidence>
<feature type="binding site" evidence="9">
    <location>
        <position position="348"/>
    </location>
    <ligand>
        <name>Mg(2+)</name>
        <dbReference type="ChEBI" id="CHEBI:18420"/>
        <label>2</label>
    </ligand>
</feature>
<evidence type="ECO:0000256" key="9">
    <source>
        <dbReference type="PIRSR" id="PIRSR605093-1"/>
    </source>
</evidence>
<keyword evidence="4" id="KW-0548">Nucleotidyltransferase</keyword>
<sequence length="622" mass="69289">MRDYAALGAAIALDLPEDPDRVVTSDTPAPVASSISLLKSILKKREDWPSEMLEQQSTTALNRFVQTNKRVGEWSWKPEGSWDEQLMNEVQYLLWKLLEPGDPTEAFDLAFIAEYGGQGPGAVVGGDSTTLFHKVAGSTLSATSDYLVSIYRSALCERPAYAEAEFARQNCFKTSIVAGSEFFTVPKNSETHRSCCKEPTVNMFIQKAIGAFIERRLDSCWGINLARQPDLNRTLAKEGSLNGAYGTIDLKDASDSMSLQMIEQVLPASTAKWVRLARSPSTVLPTGEVLELNMVSSMGNGFTFPLQTAVFGAIVLSVYRLMRIEPRKSKRDIWHKHVPGNWAVFGDDIIVVKEAYQATIRALALFGFIVNETKSFNTGGFRESCGEDWLNGINIRGVYIKSLKTVPEVYSAINRLVAFEVEHGLNLSHTLRLLLSWVPFLPVPDSAADHEGVKVPFDPHYVAHPRERVRSEQVTAAQAEVYQSVLYRKVDVLTRTISVPEECEPSFQVNPDGWYITWLGGYARTPSKKVTAVADRNGFNTWFWPTSSEMKSKNAVRRPCRPSPRPKIGLRAKPGEPTRWKVRLDYTSSWIGMAGLPDEGSRGGRWLAAAGRLEFLKLLPTQ</sequence>
<keyword evidence="13" id="KW-1185">Reference proteome</keyword>
<feature type="binding site" evidence="9">
    <location>
        <position position="347"/>
    </location>
    <ligand>
        <name>Mg(2+)</name>
        <dbReference type="ChEBI" id="CHEBI:18420"/>
        <label>2</label>
    </ligand>
</feature>
<dbReference type="PROSITE" id="PS50522">
    <property type="entry name" value="RDRP_PHAGE"/>
    <property type="match status" value="1"/>
</dbReference>
<evidence type="ECO:0000256" key="8">
    <source>
        <dbReference type="ARBA" id="ARBA00048744"/>
    </source>
</evidence>
<evidence type="ECO:0000256" key="1">
    <source>
        <dbReference type="ARBA" id="ARBA00012494"/>
    </source>
</evidence>
<dbReference type="InterPro" id="IPR005093">
    <property type="entry name" value="RNArep_beta"/>
</dbReference>
<dbReference type="GeneID" id="80397884"/>
<evidence type="ECO:0000256" key="7">
    <source>
        <dbReference type="ARBA" id="ARBA00030248"/>
    </source>
</evidence>
<reference evidence="12" key="1">
    <citation type="submission" date="2020-09" db="EMBL/GenBank/DDBJ databases">
        <title>Leviviricetes taxonomy.</title>
        <authorList>
            <person name="Stockdale S.R."/>
            <person name="Callanan J."/>
            <person name="Adriaenssens E.M."/>
            <person name="Kuhn J.H."/>
            <person name="Rumnieks J."/>
            <person name="Shkoporov A."/>
            <person name="Draper L.A."/>
            <person name="Ross P."/>
            <person name="Hill C."/>
        </authorList>
    </citation>
    <scope>NUCLEOTIDE SEQUENCE</scope>
</reference>
<keyword evidence="3" id="KW-0808">Transferase</keyword>
<evidence type="ECO:0000256" key="5">
    <source>
        <dbReference type="ARBA" id="ARBA00022741"/>
    </source>
</evidence>
<dbReference type="GO" id="GO:0003968">
    <property type="term" value="F:RNA-directed RNA polymerase activity"/>
    <property type="evidence" value="ECO:0007669"/>
    <property type="project" value="UniProtKB-KW"/>
</dbReference>
<evidence type="ECO:0000313" key="13">
    <source>
        <dbReference type="Proteomes" id="UP000682725"/>
    </source>
</evidence>
<keyword evidence="5" id="KW-0547">Nucleotide-binding</keyword>
<dbReference type="InterPro" id="IPR007096">
    <property type="entry name" value="RNA-dir_Rpol_cat_phage"/>
</dbReference>
<dbReference type="RefSeq" id="YP_010768995.1">
    <property type="nucleotide sequence ID" value="NC_073848.1"/>
</dbReference>
<comment type="catalytic activity">
    <reaction evidence="8">
        <text>RNA(n) + a ribonucleoside 5'-triphosphate = RNA(n+1) + diphosphate</text>
        <dbReference type="Rhea" id="RHEA:21248"/>
        <dbReference type="Rhea" id="RHEA-COMP:14527"/>
        <dbReference type="Rhea" id="RHEA-COMP:17342"/>
        <dbReference type="ChEBI" id="CHEBI:33019"/>
        <dbReference type="ChEBI" id="CHEBI:61557"/>
        <dbReference type="ChEBI" id="CHEBI:140395"/>
        <dbReference type="EC" id="2.7.7.48"/>
    </reaction>
</comment>
<dbReference type="GO" id="GO:0039694">
    <property type="term" value="P:viral RNA genome replication"/>
    <property type="evidence" value="ECO:0007669"/>
    <property type="project" value="InterPro"/>
</dbReference>
<dbReference type="EMBL" id="BK014149">
    <property type="protein sequence ID" value="DAD52593.1"/>
    <property type="molecule type" value="Genomic_RNA"/>
</dbReference>
<feature type="binding site" evidence="9">
    <location>
        <position position="249"/>
    </location>
    <ligand>
        <name>Mg(2+)</name>
        <dbReference type="ChEBI" id="CHEBI:18420"/>
        <label>2</label>
    </ligand>
</feature>
<evidence type="ECO:0000256" key="2">
    <source>
        <dbReference type="ARBA" id="ARBA00022484"/>
    </source>
</evidence>
<comment type="cofactor">
    <cofactor evidence="9">
        <name>Mg(2+)</name>
        <dbReference type="ChEBI" id="CHEBI:18420"/>
    </cofactor>
    <text evidence="9">Binds 2 Mg(2+) per subunit.</text>
</comment>
<evidence type="ECO:0000256" key="4">
    <source>
        <dbReference type="ARBA" id="ARBA00022695"/>
    </source>
</evidence>
<evidence type="ECO:0000256" key="3">
    <source>
        <dbReference type="ARBA" id="ARBA00022679"/>
    </source>
</evidence>
<proteinExistence type="predicted"/>
<dbReference type="KEGG" id="vg:80397884"/>
<keyword evidence="9" id="KW-0460">Magnesium</keyword>
<accession>A0A8S5L4J1</accession>
<dbReference type="GO" id="GO:0046872">
    <property type="term" value="F:metal ion binding"/>
    <property type="evidence" value="ECO:0007669"/>
    <property type="project" value="UniProtKB-KW"/>
</dbReference>
<keyword evidence="2 12" id="KW-0696">RNA-directed RNA polymerase</keyword>
<dbReference type="Proteomes" id="UP000682725">
    <property type="component" value="Segment"/>
</dbReference>
<evidence type="ECO:0000313" key="12">
    <source>
        <dbReference type="EMBL" id="DAD52593.1"/>
    </source>
</evidence>
<organism evidence="12 13">
    <name type="scientific">ssRNA phage SRR6960549_2</name>
    <dbReference type="NCBI Taxonomy" id="2786539"/>
    <lineage>
        <taxon>Viruses</taxon>
        <taxon>Riboviria</taxon>
        <taxon>Orthornavirae</taxon>
        <taxon>Lenarviricota</taxon>
        <taxon>Leviviricetes</taxon>
        <taxon>Norzivirales</taxon>
        <taxon>Atkinsviridae</taxon>
        <taxon>Whodehavirus</taxon>
        <taxon>Whodehavirus pelovicinum</taxon>
    </lineage>
</organism>
<keyword evidence="6" id="KW-0693">Viral RNA replication</keyword>
<protein>
    <recommendedName>
        <fullName evidence="1">RNA-directed RNA polymerase</fullName>
        <ecNumber evidence="1">2.7.7.48</ecNumber>
    </recommendedName>
    <alternativeName>
        <fullName evidence="7">RNA replicase beta chain</fullName>
    </alternativeName>
</protein>
<dbReference type="InterPro" id="IPR043502">
    <property type="entry name" value="DNA/RNA_pol_sf"/>
</dbReference>
<evidence type="ECO:0000259" key="11">
    <source>
        <dbReference type="PROSITE" id="PS50522"/>
    </source>
</evidence>
<feature type="domain" description="RdRp catalytic" evidence="11">
    <location>
        <begin position="234"/>
        <end position="379"/>
    </location>
</feature>
<dbReference type="Pfam" id="PF03431">
    <property type="entry name" value="RNA_replicase_B"/>
    <property type="match status" value="1"/>
</dbReference>